<dbReference type="HOGENOM" id="CLU_1687693_0_0_1"/>
<reference evidence="2 3" key="1">
    <citation type="journal article" date="2010" name="Nat. Biotechnol.">
        <title>Genome sequence of the model mushroom Schizophyllum commune.</title>
        <authorList>
            <person name="Ohm R.A."/>
            <person name="de Jong J.F."/>
            <person name="Lugones L.G."/>
            <person name="Aerts A."/>
            <person name="Kothe E."/>
            <person name="Stajich J.E."/>
            <person name="de Vries R.P."/>
            <person name="Record E."/>
            <person name="Levasseur A."/>
            <person name="Baker S.E."/>
            <person name="Bartholomew K.A."/>
            <person name="Coutinho P.M."/>
            <person name="Erdmann S."/>
            <person name="Fowler T.J."/>
            <person name="Gathman A.C."/>
            <person name="Lombard V."/>
            <person name="Henrissat B."/>
            <person name="Knabe N."/>
            <person name="Kuees U."/>
            <person name="Lilly W.W."/>
            <person name="Lindquist E."/>
            <person name="Lucas S."/>
            <person name="Magnuson J.K."/>
            <person name="Piumi F."/>
            <person name="Raudaskoski M."/>
            <person name="Salamov A."/>
            <person name="Schmutz J."/>
            <person name="Schwarze F.W.M.R."/>
            <person name="vanKuyk P.A."/>
            <person name="Horton J.S."/>
            <person name="Grigoriev I.V."/>
            <person name="Woesten H.A.B."/>
        </authorList>
    </citation>
    <scope>NUCLEOTIDE SEQUENCE [LARGE SCALE GENOMIC DNA]</scope>
    <source>
        <strain evidence="3">H4-8 / FGSC 9210</strain>
    </source>
</reference>
<gene>
    <name evidence="2" type="ORF">SCHCODRAFT_103150</name>
</gene>
<protein>
    <submittedName>
        <fullName evidence="2">Uncharacterized protein</fullName>
    </submittedName>
</protein>
<dbReference type="InParanoid" id="D8PKG7"/>
<dbReference type="RefSeq" id="XP_003038204.1">
    <property type="nucleotide sequence ID" value="XM_003038158.1"/>
</dbReference>
<sequence>MILQEPIRDALKELPDPHPDAGEFGVLRVVASYPFSVKLTEAKVNGDKMVSGGMPDYWDTRKHGPLAIMNMDLLERLTGDVSPTQCLQRWRSKQPWQSTADSGRGKRKDREEDPAEGSRGAKQPKLAEGGKGVAADKPKKEGRGDKGKRGKGKGWG</sequence>
<dbReference type="OrthoDB" id="2393824at2759"/>
<evidence type="ECO:0000313" key="2">
    <source>
        <dbReference type="EMBL" id="EFJ03302.1"/>
    </source>
</evidence>
<dbReference type="Proteomes" id="UP000007431">
    <property type="component" value="Unassembled WGS sequence"/>
</dbReference>
<proteinExistence type="predicted"/>
<feature type="region of interest" description="Disordered" evidence="1">
    <location>
        <begin position="88"/>
        <end position="156"/>
    </location>
</feature>
<dbReference type="VEuPathDB" id="FungiDB:SCHCODRAFT_02499382"/>
<name>D8PKG7_SCHCM</name>
<feature type="compositionally biased region" description="Basic and acidic residues" evidence="1">
    <location>
        <begin position="134"/>
        <end position="147"/>
    </location>
</feature>
<evidence type="ECO:0000313" key="3">
    <source>
        <dbReference type="Proteomes" id="UP000007431"/>
    </source>
</evidence>
<dbReference type="GeneID" id="9588554"/>
<feature type="non-terminal residue" evidence="2">
    <location>
        <position position="156"/>
    </location>
</feature>
<organism evidence="3">
    <name type="scientific">Schizophyllum commune (strain H4-8 / FGSC 9210)</name>
    <name type="common">Split gill fungus</name>
    <dbReference type="NCBI Taxonomy" id="578458"/>
    <lineage>
        <taxon>Eukaryota</taxon>
        <taxon>Fungi</taxon>
        <taxon>Dikarya</taxon>
        <taxon>Basidiomycota</taxon>
        <taxon>Agaricomycotina</taxon>
        <taxon>Agaricomycetes</taxon>
        <taxon>Agaricomycetidae</taxon>
        <taxon>Agaricales</taxon>
        <taxon>Schizophyllaceae</taxon>
        <taxon>Schizophyllum</taxon>
    </lineage>
</organism>
<evidence type="ECO:0000256" key="1">
    <source>
        <dbReference type="SAM" id="MobiDB-lite"/>
    </source>
</evidence>
<keyword evidence="3" id="KW-1185">Reference proteome</keyword>
<dbReference type="KEGG" id="scm:SCHCO_02499382"/>
<dbReference type="EMBL" id="GL377302">
    <property type="protein sequence ID" value="EFJ03302.1"/>
    <property type="molecule type" value="Genomic_DNA"/>
</dbReference>
<accession>D8PKG7</accession>
<dbReference type="AlphaFoldDB" id="D8PKG7"/>